<evidence type="ECO:0000259" key="9">
    <source>
        <dbReference type="PROSITE" id="PS51192"/>
    </source>
</evidence>
<comment type="catalytic activity">
    <reaction evidence="7">
        <text>ATP + H2O = ADP + phosphate + H(+)</text>
        <dbReference type="Rhea" id="RHEA:13065"/>
        <dbReference type="ChEBI" id="CHEBI:15377"/>
        <dbReference type="ChEBI" id="CHEBI:15378"/>
        <dbReference type="ChEBI" id="CHEBI:30616"/>
        <dbReference type="ChEBI" id="CHEBI:43474"/>
        <dbReference type="ChEBI" id="CHEBI:456216"/>
        <dbReference type="EC" id="3.6.4.13"/>
    </reaction>
</comment>
<dbReference type="InterPro" id="IPR025313">
    <property type="entry name" value="SPB4-like_CTE"/>
</dbReference>
<dbReference type="InterPro" id="IPR011545">
    <property type="entry name" value="DEAD/DEAH_box_helicase_dom"/>
</dbReference>
<dbReference type="WBParaSite" id="SSLN_0000860801-mRNA-1">
    <property type="protein sequence ID" value="SSLN_0000860801-mRNA-1"/>
    <property type="gene ID" value="SSLN_0000860801"/>
</dbReference>
<keyword evidence="5 7" id="KW-0694">RNA-binding</keyword>
<feature type="compositionally biased region" description="Polar residues" evidence="8">
    <location>
        <begin position="529"/>
        <end position="551"/>
    </location>
</feature>
<evidence type="ECO:0000256" key="7">
    <source>
        <dbReference type="RuleBase" id="RU365068"/>
    </source>
</evidence>
<evidence type="ECO:0000256" key="1">
    <source>
        <dbReference type="ARBA" id="ARBA00022741"/>
    </source>
</evidence>
<dbReference type="Pfam" id="PF00271">
    <property type="entry name" value="Helicase_C"/>
    <property type="match status" value="1"/>
</dbReference>
<feature type="domain" description="Helicase ATP-binding" evidence="9">
    <location>
        <begin position="1"/>
        <end position="81"/>
    </location>
</feature>
<dbReference type="SMART" id="SM01178">
    <property type="entry name" value="DUF4217"/>
    <property type="match status" value="1"/>
</dbReference>
<accession>A0A183SVN0</accession>
<comment type="function">
    <text evidence="7">RNA helicase.</text>
</comment>
<dbReference type="InterPro" id="IPR014001">
    <property type="entry name" value="Helicase_ATP-bd"/>
</dbReference>
<evidence type="ECO:0000256" key="2">
    <source>
        <dbReference type="ARBA" id="ARBA00022801"/>
    </source>
</evidence>
<dbReference type="PROSITE" id="PS51194">
    <property type="entry name" value="HELICASE_CTER"/>
    <property type="match status" value="1"/>
</dbReference>
<feature type="region of interest" description="Disordered" evidence="8">
    <location>
        <begin position="501"/>
        <end position="584"/>
    </location>
</feature>
<reference evidence="11" key="1">
    <citation type="submission" date="2016-06" db="UniProtKB">
        <authorList>
            <consortium name="WormBaseParasite"/>
        </authorList>
    </citation>
    <scope>IDENTIFICATION</scope>
</reference>
<comment type="domain">
    <text evidence="7">The Q motif is unique to and characteristic of the DEAD box family of RNA helicases and controls ATP binding and hydrolysis.</text>
</comment>
<protein>
    <recommendedName>
        <fullName evidence="7">ATP-dependent RNA helicase</fullName>
        <ecNumber evidence="7">3.6.4.13</ecNumber>
    </recommendedName>
</protein>
<feature type="domain" description="Helicase C-terminal" evidence="10">
    <location>
        <begin position="107"/>
        <end position="258"/>
    </location>
</feature>
<evidence type="ECO:0000259" key="10">
    <source>
        <dbReference type="PROSITE" id="PS51194"/>
    </source>
</evidence>
<evidence type="ECO:0000313" key="11">
    <source>
        <dbReference type="WBParaSite" id="SSLN_0000860801-mRNA-1"/>
    </source>
</evidence>
<feature type="compositionally biased region" description="Basic and acidic residues" evidence="8">
    <location>
        <begin position="502"/>
        <end position="511"/>
    </location>
</feature>
<dbReference type="GO" id="GO:0003723">
    <property type="term" value="F:RNA binding"/>
    <property type="evidence" value="ECO:0007669"/>
    <property type="project" value="UniProtKB-UniRule"/>
</dbReference>
<organism evidence="11">
    <name type="scientific">Schistocephalus solidus</name>
    <name type="common">Tapeworm</name>
    <dbReference type="NCBI Taxonomy" id="70667"/>
    <lineage>
        <taxon>Eukaryota</taxon>
        <taxon>Metazoa</taxon>
        <taxon>Spiralia</taxon>
        <taxon>Lophotrochozoa</taxon>
        <taxon>Platyhelminthes</taxon>
        <taxon>Cestoda</taxon>
        <taxon>Eucestoda</taxon>
        <taxon>Diphyllobothriidea</taxon>
        <taxon>Diphyllobothriidae</taxon>
        <taxon>Schistocephalus</taxon>
    </lineage>
</organism>
<evidence type="ECO:0000256" key="5">
    <source>
        <dbReference type="ARBA" id="ARBA00022884"/>
    </source>
</evidence>
<dbReference type="SMART" id="SM00490">
    <property type="entry name" value="HELICc"/>
    <property type="match status" value="1"/>
</dbReference>
<feature type="region of interest" description="Disordered" evidence="8">
    <location>
        <begin position="458"/>
        <end position="482"/>
    </location>
</feature>
<dbReference type="AlphaFoldDB" id="A0A183SVN0"/>
<keyword evidence="4 6" id="KW-0067">ATP-binding</keyword>
<dbReference type="InterPro" id="IPR027417">
    <property type="entry name" value="P-loop_NTPase"/>
</dbReference>
<name>A0A183SVN0_SCHSO</name>
<sequence>LIGTPGRFAQHQLENPTLDLSNLRILVLDEADRLMDPTFRHDLQSIVDNLNADRQCLLYSATLVKSPDQLEFLNLKSPIMISTNSAVAPVTPAHLIQFYSIVPLERKLDVLWAFLQSHCKKKIIVFFSTQKQVRFVHDLLLQIHPFFSVMQLRGNMLQSKRFKIYEKFSQTPRGAVLLATNIAERGLDFPEVHWVVQYDCPKQLDDYIHRVGRTARAERIGRAITFLLPSETKLVDLLAQRNVTLKQQQIPESRIKPVLSNRAPLLLASQPELATSARSAFTAYLRDYCFTRKQSNASNKTPDMSLVFQPAELPIAKFAASLGLAVTPEIPKILQQRLAEVGVTAPSRPTEGAMDIRSSALWSFAAAAEGEPEEEDDNDGLLKRKAFSALEANPGLKAKLESRGGKLLEVVSSEEEEEDDDDIRDIIKEEGTVSPQRTVSDTMVKHVKPLLKTVGGVPVPDLPKAATDGTEQEEVEEPAEVLPVSRLNVESARRQLKTIVDAQDKARWRERVRQKHRLERQKAKEARKTQQAQQISATKPTLGSSASQSDQLEYEDTSESDYEASDAEIAPSPSPPPSKKARKR</sequence>
<dbReference type="PANTHER" id="PTHR24031">
    <property type="entry name" value="RNA HELICASE"/>
    <property type="match status" value="1"/>
</dbReference>
<dbReference type="GO" id="GO:0005524">
    <property type="term" value="F:ATP binding"/>
    <property type="evidence" value="ECO:0007669"/>
    <property type="project" value="UniProtKB-UniRule"/>
</dbReference>
<dbReference type="Gene3D" id="3.40.50.300">
    <property type="entry name" value="P-loop containing nucleotide triphosphate hydrolases"/>
    <property type="match status" value="2"/>
</dbReference>
<evidence type="ECO:0000256" key="4">
    <source>
        <dbReference type="ARBA" id="ARBA00022840"/>
    </source>
</evidence>
<keyword evidence="1 6" id="KW-0547">Nucleotide-binding</keyword>
<keyword evidence="3 6" id="KW-0347">Helicase</keyword>
<dbReference type="PROSITE" id="PS51192">
    <property type="entry name" value="HELICASE_ATP_BIND_1"/>
    <property type="match status" value="1"/>
</dbReference>
<dbReference type="SUPFAM" id="SSF52540">
    <property type="entry name" value="P-loop containing nucleoside triphosphate hydrolases"/>
    <property type="match status" value="1"/>
</dbReference>
<feature type="compositionally biased region" description="Acidic residues" evidence="8">
    <location>
        <begin position="552"/>
        <end position="566"/>
    </location>
</feature>
<dbReference type="Pfam" id="PF00270">
    <property type="entry name" value="DEAD"/>
    <property type="match status" value="1"/>
</dbReference>
<evidence type="ECO:0000256" key="6">
    <source>
        <dbReference type="RuleBase" id="RU000492"/>
    </source>
</evidence>
<dbReference type="PROSITE" id="PS00039">
    <property type="entry name" value="DEAD_ATP_HELICASE"/>
    <property type="match status" value="1"/>
</dbReference>
<evidence type="ECO:0000256" key="3">
    <source>
        <dbReference type="ARBA" id="ARBA00022806"/>
    </source>
</evidence>
<dbReference type="CDD" id="cd18787">
    <property type="entry name" value="SF2_C_DEAD"/>
    <property type="match status" value="1"/>
</dbReference>
<keyword evidence="2 6" id="KW-0378">Hydrolase</keyword>
<feature type="compositionally biased region" description="Acidic residues" evidence="8">
    <location>
        <begin position="470"/>
        <end position="479"/>
    </location>
</feature>
<evidence type="ECO:0000256" key="8">
    <source>
        <dbReference type="SAM" id="MobiDB-lite"/>
    </source>
</evidence>
<dbReference type="EC" id="3.6.4.13" evidence="7"/>
<dbReference type="GO" id="GO:0003724">
    <property type="term" value="F:RNA helicase activity"/>
    <property type="evidence" value="ECO:0007669"/>
    <property type="project" value="UniProtKB-EC"/>
</dbReference>
<dbReference type="GO" id="GO:0016887">
    <property type="term" value="F:ATP hydrolysis activity"/>
    <property type="evidence" value="ECO:0007669"/>
    <property type="project" value="RHEA"/>
</dbReference>
<comment type="similarity">
    <text evidence="6">Belongs to the DEAD box helicase family.</text>
</comment>
<proteinExistence type="inferred from homology"/>
<dbReference type="InterPro" id="IPR001650">
    <property type="entry name" value="Helicase_C-like"/>
</dbReference>
<dbReference type="InterPro" id="IPR000629">
    <property type="entry name" value="RNA-helicase_DEAD-box_CS"/>
</dbReference>